<dbReference type="InterPro" id="IPR027417">
    <property type="entry name" value="P-loop_NTPase"/>
</dbReference>
<protein>
    <submittedName>
        <fullName evidence="2">NERD domain protein</fullName>
    </submittedName>
</protein>
<dbReference type="InterPro" id="IPR041677">
    <property type="entry name" value="DNA2/NAM7_AAA_11"/>
</dbReference>
<evidence type="ECO:0000313" key="3">
    <source>
        <dbReference type="Proteomes" id="UP000255534"/>
    </source>
</evidence>
<feature type="domain" description="DNA2/NAM7 helicase helicase" evidence="1">
    <location>
        <begin position="141"/>
        <end position="448"/>
    </location>
</feature>
<proteinExistence type="predicted"/>
<evidence type="ECO:0000259" key="1">
    <source>
        <dbReference type="Pfam" id="PF13086"/>
    </source>
</evidence>
<sequence length="499" mass="56977">MDKRHEKLRIPYRKEGESLDYESDAKVEALQEINGELIRVGNVDIRETTQSTLVLENPKIRIQTNIGDTLKLRSQQDLSSFIRRRHAVTRILNAESAIPSLINYFEPLTCPHPQYLQPEPNDSDLDAYNRYDKDGELSFSLNRQQRDAFSKLWSYGPLSLLQGPPGTGKTSFIASFIHYALSQGAQSILLASQSHEAVNNAAEKVIELCQHSNLPLDVVRFGAEGMVSEKLHPYHSSSILQNYRDLFRSEMRVRISAMNRNLGLPNKFVERWFDIEYQLKRLNREIERLTTKLNKNEISEANNNPLIARINQRLERFKKIASEKFGYAGEGTPEEVINQLSRETMNQFGVTSLDAVSRLEQVIAMSQEWVDRLGTLRGNFEEFLAKTRSLVCGTCVGLGRSQFGVAKNRYDWVIVDEAARATPGELAIAIQSGRRVLLVGDHRQLPPLYPEPVVRKISIELNYSDRAVLTRSDLNVLSNQIMVNKSEQHYVLNIEWPHQ</sequence>
<organism evidence="2 3">
    <name type="scientific">Salmonella enterica I</name>
    <dbReference type="NCBI Taxonomy" id="59201"/>
    <lineage>
        <taxon>Bacteria</taxon>
        <taxon>Pseudomonadati</taxon>
        <taxon>Pseudomonadota</taxon>
        <taxon>Gammaproteobacteria</taxon>
        <taxon>Enterobacterales</taxon>
        <taxon>Enterobacteriaceae</taxon>
        <taxon>Salmonella</taxon>
    </lineage>
</organism>
<gene>
    <name evidence="2" type="ORF">NCTC5798_05561</name>
</gene>
<dbReference type="EMBL" id="UGXK01000001">
    <property type="protein sequence ID" value="SUG74250.1"/>
    <property type="molecule type" value="Genomic_DNA"/>
</dbReference>
<accession>A0A379V1A6</accession>
<dbReference type="Pfam" id="PF13086">
    <property type="entry name" value="AAA_11"/>
    <property type="match status" value="1"/>
</dbReference>
<evidence type="ECO:0000313" key="2">
    <source>
        <dbReference type="EMBL" id="SUG74250.1"/>
    </source>
</evidence>
<dbReference type="InterPro" id="IPR045055">
    <property type="entry name" value="DNA2/NAM7-like"/>
</dbReference>
<name>A0A379V1A6_SALET</name>
<dbReference type="GO" id="GO:0004386">
    <property type="term" value="F:helicase activity"/>
    <property type="evidence" value="ECO:0007669"/>
    <property type="project" value="InterPro"/>
</dbReference>
<dbReference type="Gene3D" id="3.40.50.300">
    <property type="entry name" value="P-loop containing nucleotide triphosphate hydrolases"/>
    <property type="match status" value="1"/>
</dbReference>
<dbReference type="PANTHER" id="PTHR10887:SF495">
    <property type="entry name" value="HELICASE SENATAXIN ISOFORM X1-RELATED"/>
    <property type="match status" value="1"/>
</dbReference>
<dbReference type="SUPFAM" id="SSF52540">
    <property type="entry name" value="P-loop containing nucleoside triphosphate hydrolases"/>
    <property type="match status" value="1"/>
</dbReference>
<reference evidence="2 3" key="1">
    <citation type="submission" date="2018-06" db="EMBL/GenBank/DDBJ databases">
        <authorList>
            <consortium name="Pathogen Informatics"/>
            <person name="Doyle S."/>
        </authorList>
    </citation>
    <scope>NUCLEOTIDE SEQUENCE [LARGE SCALE GENOMIC DNA]</scope>
    <source>
        <strain evidence="2 3">NCTC5798</strain>
    </source>
</reference>
<dbReference type="Proteomes" id="UP000255534">
    <property type="component" value="Unassembled WGS sequence"/>
</dbReference>
<dbReference type="AlphaFoldDB" id="A0A379V1A6"/>
<dbReference type="PANTHER" id="PTHR10887">
    <property type="entry name" value="DNA2/NAM7 HELICASE FAMILY"/>
    <property type="match status" value="1"/>
</dbReference>